<gene>
    <name evidence="7" type="ordered locus">Deipe_4121</name>
</gene>
<dbReference type="AlphaFoldDB" id="L0A7S0"/>
<dbReference type="GO" id="GO:0003677">
    <property type="term" value="F:DNA binding"/>
    <property type="evidence" value="ECO:0007669"/>
    <property type="project" value="UniProtKB-UniRule"/>
</dbReference>
<dbReference type="GO" id="GO:0015074">
    <property type="term" value="P:DNA integration"/>
    <property type="evidence" value="ECO:0007669"/>
    <property type="project" value="UniProtKB-KW"/>
</dbReference>
<sequence>MPEPFHTALQEAQSFLPERVELIRRHLSQEHGLNAVLDLLEPHLPQARGTRINTRSGIRIYLQWARDQGRSVLHPDPKTGEDYLQYLKSRYDTQANTLNNRLSQARSFYNVLHGLGHSVPDPFDRLDNPRYDPAAHRDTYTPEELIRLLAHADTEGKVMVLLGAHAGLTGPEVVSLRWSDIRMHGEILSIKKRLVEEPQELLGALRTLAQSRGVLHDVRAPTLFQSDGNARLFSFENDNELRHALYSLCGHANVNSRSPRSTIARGWRALRNNAGLRILELTGDPEVVQERLGLGTLKAVQPLIEKHKRQQSR</sequence>
<evidence type="ECO:0000256" key="3">
    <source>
        <dbReference type="ARBA" id="ARBA00023172"/>
    </source>
</evidence>
<name>L0A7S0_DEIPD</name>
<geneLocation type="plasmid" evidence="7 8">
    <name>pDEIPE01</name>
</geneLocation>
<dbReference type="InterPro" id="IPR013762">
    <property type="entry name" value="Integrase-like_cat_sf"/>
</dbReference>
<organism evidence="7 8">
    <name type="scientific">Deinococcus peraridilitoris (strain DSM 19664 / LMG 22246 / CIP 109416 / KR-200)</name>
    <dbReference type="NCBI Taxonomy" id="937777"/>
    <lineage>
        <taxon>Bacteria</taxon>
        <taxon>Thermotogati</taxon>
        <taxon>Deinococcota</taxon>
        <taxon>Deinococci</taxon>
        <taxon>Deinococcales</taxon>
        <taxon>Deinococcaceae</taxon>
        <taxon>Deinococcus</taxon>
    </lineage>
</organism>
<dbReference type="InterPro" id="IPR010998">
    <property type="entry name" value="Integrase_recombinase_N"/>
</dbReference>
<dbReference type="RefSeq" id="WP_015231390.1">
    <property type="nucleotide sequence ID" value="NC_019789.1"/>
</dbReference>
<keyword evidence="1" id="KW-0229">DNA integration</keyword>
<dbReference type="HOGENOM" id="CLU_962151_0_0_0"/>
<dbReference type="InterPro" id="IPR002104">
    <property type="entry name" value="Integrase_catalytic"/>
</dbReference>
<feature type="domain" description="Core-binding (CB)" evidence="6">
    <location>
        <begin position="34"/>
        <end position="113"/>
    </location>
</feature>
<dbReference type="Gene3D" id="1.10.150.130">
    <property type="match status" value="1"/>
</dbReference>
<protein>
    <submittedName>
        <fullName evidence="7">Site-specific recombinase XerD</fullName>
    </submittedName>
</protein>
<evidence type="ECO:0000256" key="1">
    <source>
        <dbReference type="ARBA" id="ARBA00022908"/>
    </source>
</evidence>
<dbReference type="SUPFAM" id="SSF56349">
    <property type="entry name" value="DNA breaking-rejoining enzymes"/>
    <property type="match status" value="1"/>
</dbReference>
<dbReference type="EMBL" id="CP003383">
    <property type="protein sequence ID" value="AFZ69489.1"/>
    <property type="molecule type" value="Genomic_DNA"/>
</dbReference>
<dbReference type="Gene3D" id="1.10.443.10">
    <property type="entry name" value="Intergrase catalytic core"/>
    <property type="match status" value="1"/>
</dbReference>
<keyword evidence="3" id="KW-0233">DNA recombination</keyword>
<dbReference type="InterPro" id="IPR011010">
    <property type="entry name" value="DNA_brk_join_enz"/>
</dbReference>
<dbReference type="InterPro" id="IPR044068">
    <property type="entry name" value="CB"/>
</dbReference>
<accession>L0A7S0</accession>
<dbReference type="InterPro" id="IPR004107">
    <property type="entry name" value="Integrase_SAM-like_N"/>
</dbReference>
<evidence type="ECO:0000256" key="4">
    <source>
        <dbReference type="PROSITE-ProRule" id="PRU01248"/>
    </source>
</evidence>
<evidence type="ECO:0000313" key="8">
    <source>
        <dbReference type="Proteomes" id="UP000010467"/>
    </source>
</evidence>
<dbReference type="PROSITE" id="PS51900">
    <property type="entry name" value="CB"/>
    <property type="match status" value="1"/>
</dbReference>
<evidence type="ECO:0000259" key="6">
    <source>
        <dbReference type="PROSITE" id="PS51900"/>
    </source>
</evidence>
<dbReference type="GO" id="GO:0006310">
    <property type="term" value="P:DNA recombination"/>
    <property type="evidence" value="ECO:0007669"/>
    <property type="project" value="UniProtKB-KW"/>
</dbReference>
<dbReference type="Proteomes" id="UP000010467">
    <property type="component" value="Plasmid pDEIPE01"/>
</dbReference>
<dbReference type="KEGG" id="dpd:Deipe_4121"/>
<dbReference type="PATRIC" id="fig|937777.3.peg.4144"/>
<evidence type="ECO:0000259" key="5">
    <source>
        <dbReference type="PROSITE" id="PS51898"/>
    </source>
</evidence>
<reference evidence="8" key="1">
    <citation type="submission" date="2012-03" db="EMBL/GenBank/DDBJ databases">
        <title>Complete sequence of plasmid 1 of Deinococcus peraridilitoris DSM 19664.</title>
        <authorList>
            <person name="Lucas S."/>
            <person name="Copeland A."/>
            <person name="Lapidus A."/>
            <person name="Glavina del Rio T."/>
            <person name="Dalin E."/>
            <person name="Tice H."/>
            <person name="Bruce D."/>
            <person name="Goodwin L."/>
            <person name="Pitluck S."/>
            <person name="Peters L."/>
            <person name="Mikhailova N."/>
            <person name="Lu M."/>
            <person name="Kyrpides N."/>
            <person name="Mavromatis K."/>
            <person name="Ivanova N."/>
            <person name="Brettin T."/>
            <person name="Detter J.C."/>
            <person name="Han C."/>
            <person name="Larimer F."/>
            <person name="Land M."/>
            <person name="Hauser L."/>
            <person name="Markowitz V."/>
            <person name="Cheng J.-F."/>
            <person name="Hugenholtz P."/>
            <person name="Woyke T."/>
            <person name="Wu D."/>
            <person name="Pukall R."/>
            <person name="Steenblock K."/>
            <person name="Brambilla E."/>
            <person name="Klenk H.-P."/>
            <person name="Eisen J.A."/>
        </authorList>
    </citation>
    <scope>NUCLEOTIDE SEQUENCE [LARGE SCALE GENOMIC DNA]</scope>
    <source>
        <strain evidence="8">DSM 19664 / LMG 22246 / CIP 109416 / KR-200</strain>
        <plasmid evidence="8">Plasmid pDEIPE01</plasmid>
    </source>
</reference>
<keyword evidence="2 4" id="KW-0238">DNA-binding</keyword>
<proteinExistence type="predicted"/>
<keyword evidence="8" id="KW-1185">Reference proteome</keyword>
<dbReference type="PROSITE" id="PS51898">
    <property type="entry name" value="TYR_RECOMBINASE"/>
    <property type="match status" value="1"/>
</dbReference>
<keyword evidence="7" id="KW-0614">Plasmid</keyword>
<dbReference type="Pfam" id="PF02899">
    <property type="entry name" value="Phage_int_SAM_1"/>
    <property type="match status" value="1"/>
</dbReference>
<evidence type="ECO:0000256" key="2">
    <source>
        <dbReference type="ARBA" id="ARBA00023125"/>
    </source>
</evidence>
<feature type="domain" description="Tyr recombinase" evidence="5">
    <location>
        <begin position="135"/>
        <end position="313"/>
    </location>
</feature>
<evidence type="ECO:0000313" key="7">
    <source>
        <dbReference type="EMBL" id="AFZ69489.1"/>
    </source>
</evidence>
<dbReference type="OrthoDB" id="74123at2"/>